<reference evidence="1 2" key="1">
    <citation type="journal article" date="2014" name="Antimicrob. Agents Chemother.">
        <title>Triclosan can select for an AdeIJK-overexpressing mutant of Acinetobacter baumannii ATCC 17978 that displays reduced susceptibility to multiple antibiotics.</title>
        <authorList>
            <person name="Fernando D.M."/>
            <person name="Xu W."/>
            <person name="Loewen P.C."/>
            <person name="Zhanel G.G."/>
            <person name="Kumar A."/>
        </authorList>
    </citation>
    <scope>NUCLEOTIDE SEQUENCE [LARGE SCALE GENOMIC DNA]</scope>
    <source>
        <strain evidence="2">ATCC 17978</strain>
    </source>
</reference>
<evidence type="ECO:0000313" key="2">
    <source>
        <dbReference type="Proteomes" id="UP000072389"/>
    </source>
</evidence>
<accession>A0A1L5TL05</accession>
<dbReference type="RefSeq" id="WP_000005458.1">
    <property type="nucleotide sequence ID" value="NZ_CAUZGM010000006.1"/>
</dbReference>
<organism evidence="1 2">
    <name type="scientific">Acinetobacter baumannii</name>
    <dbReference type="NCBI Taxonomy" id="470"/>
    <lineage>
        <taxon>Bacteria</taxon>
        <taxon>Pseudomonadati</taxon>
        <taxon>Pseudomonadota</taxon>
        <taxon>Gammaproteobacteria</taxon>
        <taxon>Moraxellales</taxon>
        <taxon>Moraxellaceae</taxon>
        <taxon>Acinetobacter</taxon>
        <taxon>Acinetobacter calcoaceticus/baumannii complex</taxon>
    </lineage>
</organism>
<name>A0A1L5TL05_ACIBA</name>
<gene>
    <name evidence="1" type="ORF">AUO97_03555</name>
</gene>
<sequence length="180" mass="21930">MSETSEEKKKRKLIAELRDHQWLYQYSLFPRLEGQNRDEDKSNAETTILRGLDDFRDRLRRKTPNIGILFELRKLNVARLRNFVTRYRNKNFIQIYITFRTTKEIDEQMLKEIAEDTYSDRVNILERSINEEDIIKSISTIRNENLYDFTPYYQIIGKKFKRYSCIHRSSFIRKEEILQC</sequence>
<dbReference type="EMBL" id="CP018664">
    <property type="protein sequence ID" value="APP29941.1"/>
    <property type="molecule type" value="Genomic_DNA"/>
</dbReference>
<proteinExistence type="predicted"/>
<evidence type="ECO:0000313" key="1">
    <source>
        <dbReference type="EMBL" id="APP29941.1"/>
    </source>
</evidence>
<dbReference type="Proteomes" id="UP000072389">
    <property type="component" value="Chromosome"/>
</dbReference>
<protein>
    <submittedName>
        <fullName evidence="1">Uncharacterized protein</fullName>
    </submittedName>
</protein>
<dbReference type="AlphaFoldDB" id="A0A1L5TL05"/>